<keyword evidence="4 6" id="KW-1133">Transmembrane helix</keyword>
<sequence length="317" mass="32153">MVLRRRHPLAGAPGMKAIKPLFALALLALLIFAFGSADVWTRLRGAQPGWIAAAVGCLLVQTVMMALRWQLVARSLGLDFATGWAVREYFIAQIVNLTMPGGVVGDGARAVRSKAGEGGLKRATQAVVLERAAGQIGLLAVTATGVCWTAVAPDALHWPPGLVRGLALAALGGVSVAVLAAILLRGGRIAALIARCLPTPRVRAAHAALAIGAALLNVIAFAASARAVGVILSPAAALVLIPLVLTAMVIPLGIGGWGWREGAAAALLPVAGATASAGVASGIVFGIVMLITAAPGLPLLFWGTDSGVRDTQARTSP</sequence>
<dbReference type="GO" id="GO:0005886">
    <property type="term" value="C:plasma membrane"/>
    <property type="evidence" value="ECO:0007669"/>
    <property type="project" value="UniProtKB-SubCell"/>
</dbReference>
<gene>
    <name evidence="7" type="ORF">EKE94_13560</name>
</gene>
<protein>
    <submittedName>
        <fullName evidence="7">Flippase-like domain-containing protein</fullName>
    </submittedName>
</protein>
<keyword evidence="5 6" id="KW-0472">Membrane</keyword>
<evidence type="ECO:0000256" key="1">
    <source>
        <dbReference type="ARBA" id="ARBA00004651"/>
    </source>
</evidence>
<evidence type="ECO:0000313" key="8">
    <source>
        <dbReference type="Proteomes" id="UP000285908"/>
    </source>
</evidence>
<dbReference type="EMBL" id="RQXX01000004">
    <property type="protein sequence ID" value="RVV97558.1"/>
    <property type="molecule type" value="Genomic_DNA"/>
</dbReference>
<dbReference type="InterPro" id="IPR022791">
    <property type="entry name" value="L-PG_synthase/AglD"/>
</dbReference>
<feature type="transmembrane region" description="Helical" evidence="6">
    <location>
        <begin position="266"/>
        <end position="291"/>
    </location>
</feature>
<evidence type="ECO:0000256" key="4">
    <source>
        <dbReference type="ARBA" id="ARBA00022989"/>
    </source>
</evidence>
<feature type="transmembrane region" description="Helical" evidence="6">
    <location>
        <begin position="47"/>
        <end position="67"/>
    </location>
</feature>
<feature type="transmembrane region" description="Helical" evidence="6">
    <location>
        <begin position="132"/>
        <end position="151"/>
    </location>
</feature>
<evidence type="ECO:0000313" key="7">
    <source>
        <dbReference type="EMBL" id="RVV97558.1"/>
    </source>
</evidence>
<proteinExistence type="predicted"/>
<dbReference type="PANTHER" id="PTHR40277">
    <property type="entry name" value="BLL5419 PROTEIN"/>
    <property type="match status" value="1"/>
</dbReference>
<comment type="subcellular location">
    <subcellularLocation>
        <location evidence="1">Cell membrane</location>
        <topology evidence="1">Multi-pass membrane protein</topology>
    </subcellularLocation>
</comment>
<feature type="transmembrane region" description="Helical" evidence="6">
    <location>
        <begin position="163"/>
        <end position="184"/>
    </location>
</feature>
<evidence type="ECO:0000256" key="6">
    <source>
        <dbReference type="SAM" id="Phobius"/>
    </source>
</evidence>
<feature type="transmembrane region" description="Helical" evidence="6">
    <location>
        <begin position="204"/>
        <end position="225"/>
    </location>
</feature>
<accession>A0A438AFU4</accession>
<evidence type="ECO:0000256" key="5">
    <source>
        <dbReference type="ARBA" id="ARBA00023136"/>
    </source>
</evidence>
<dbReference type="PANTHER" id="PTHR40277:SF1">
    <property type="entry name" value="BLL5419 PROTEIN"/>
    <property type="match status" value="1"/>
</dbReference>
<feature type="transmembrane region" description="Helical" evidence="6">
    <location>
        <begin position="231"/>
        <end position="254"/>
    </location>
</feature>
<dbReference type="Pfam" id="PF03706">
    <property type="entry name" value="LPG_synthase_TM"/>
    <property type="match status" value="1"/>
</dbReference>
<evidence type="ECO:0000256" key="3">
    <source>
        <dbReference type="ARBA" id="ARBA00022692"/>
    </source>
</evidence>
<keyword evidence="3 6" id="KW-0812">Transmembrane</keyword>
<organism evidence="7 8">
    <name type="scientific">Mesobaculum littorinae</name>
    <dbReference type="NCBI Taxonomy" id="2486419"/>
    <lineage>
        <taxon>Bacteria</taxon>
        <taxon>Pseudomonadati</taxon>
        <taxon>Pseudomonadota</taxon>
        <taxon>Alphaproteobacteria</taxon>
        <taxon>Rhodobacterales</taxon>
        <taxon>Roseobacteraceae</taxon>
        <taxon>Mesobaculum</taxon>
    </lineage>
</organism>
<comment type="caution">
    <text evidence="7">The sequence shown here is derived from an EMBL/GenBank/DDBJ whole genome shotgun (WGS) entry which is preliminary data.</text>
</comment>
<name>A0A438AFU4_9RHOB</name>
<evidence type="ECO:0000256" key="2">
    <source>
        <dbReference type="ARBA" id="ARBA00022475"/>
    </source>
</evidence>
<dbReference type="Proteomes" id="UP000285908">
    <property type="component" value="Unassembled WGS sequence"/>
</dbReference>
<reference evidence="7 8" key="1">
    <citation type="submission" date="2018-11" db="EMBL/GenBank/DDBJ databases">
        <title>Mesobaculum littorinae gen. nov., sp. nov., isolated from Littorina scabra that represents a novel genus of the order Rhodobacteraceae.</title>
        <authorList>
            <person name="Li F."/>
        </authorList>
    </citation>
    <scope>NUCLEOTIDE SEQUENCE [LARGE SCALE GENOMIC DNA]</scope>
    <source>
        <strain evidence="7 8">M0103</strain>
    </source>
</reference>
<keyword evidence="8" id="KW-1185">Reference proteome</keyword>
<dbReference type="AlphaFoldDB" id="A0A438AFU4"/>
<keyword evidence="2" id="KW-1003">Cell membrane</keyword>
<dbReference type="OrthoDB" id="9126302at2"/>